<evidence type="ECO:0000256" key="5">
    <source>
        <dbReference type="SAM" id="Phobius"/>
    </source>
</evidence>
<comment type="caution">
    <text evidence="7">The sequence shown here is derived from an EMBL/GenBank/DDBJ whole genome shotgun (WGS) entry which is preliminary data.</text>
</comment>
<accession>A0A9D1MX02</accession>
<dbReference type="Proteomes" id="UP000886852">
    <property type="component" value="Unassembled WGS sequence"/>
</dbReference>
<comment type="subcellular location">
    <subcellularLocation>
        <location evidence="1">Membrane</location>
        <topology evidence="1">Multi-pass membrane protein</topology>
    </subcellularLocation>
</comment>
<dbReference type="InterPro" id="IPR051533">
    <property type="entry name" value="WaaL-like"/>
</dbReference>
<dbReference type="GO" id="GO:0016874">
    <property type="term" value="F:ligase activity"/>
    <property type="evidence" value="ECO:0007669"/>
    <property type="project" value="UniProtKB-KW"/>
</dbReference>
<feature type="transmembrane region" description="Helical" evidence="5">
    <location>
        <begin position="217"/>
        <end position="233"/>
    </location>
</feature>
<feature type="transmembrane region" description="Helical" evidence="5">
    <location>
        <begin position="14"/>
        <end position="36"/>
    </location>
</feature>
<reference evidence="7" key="2">
    <citation type="journal article" date="2021" name="PeerJ">
        <title>Extensive microbial diversity within the chicken gut microbiome revealed by metagenomics and culture.</title>
        <authorList>
            <person name="Gilroy R."/>
            <person name="Ravi A."/>
            <person name="Getino M."/>
            <person name="Pursley I."/>
            <person name="Horton D.L."/>
            <person name="Alikhan N.F."/>
            <person name="Baker D."/>
            <person name="Gharbi K."/>
            <person name="Hall N."/>
            <person name="Watson M."/>
            <person name="Adriaenssens E.M."/>
            <person name="Foster-Nyarko E."/>
            <person name="Jarju S."/>
            <person name="Secka A."/>
            <person name="Antonio M."/>
            <person name="Oren A."/>
            <person name="Chaudhuri R.R."/>
            <person name="La Ragione R."/>
            <person name="Hildebrand F."/>
            <person name="Pallen M.J."/>
        </authorList>
    </citation>
    <scope>NUCLEOTIDE SEQUENCE</scope>
    <source>
        <strain evidence="7">ChiHjej12B11-7776</strain>
    </source>
</reference>
<evidence type="ECO:0000313" key="7">
    <source>
        <dbReference type="EMBL" id="HIU90754.1"/>
    </source>
</evidence>
<feature type="transmembrane region" description="Helical" evidence="5">
    <location>
        <begin position="81"/>
        <end position="103"/>
    </location>
</feature>
<dbReference type="EMBL" id="DVOC01000035">
    <property type="protein sequence ID" value="HIU90754.1"/>
    <property type="molecule type" value="Genomic_DNA"/>
</dbReference>
<evidence type="ECO:0000256" key="2">
    <source>
        <dbReference type="ARBA" id="ARBA00022692"/>
    </source>
</evidence>
<reference evidence="7" key="1">
    <citation type="submission" date="2020-10" db="EMBL/GenBank/DDBJ databases">
        <authorList>
            <person name="Gilroy R."/>
        </authorList>
    </citation>
    <scope>NUCLEOTIDE SEQUENCE</scope>
    <source>
        <strain evidence="7">ChiHjej12B11-7776</strain>
    </source>
</reference>
<feature type="transmembrane region" description="Helical" evidence="5">
    <location>
        <begin position="263"/>
        <end position="279"/>
    </location>
</feature>
<organism evidence="7 8">
    <name type="scientific">Candidatus Fimimonas merdipullorum</name>
    <dbReference type="NCBI Taxonomy" id="2840822"/>
    <lineage>
        <taxon>Bacteria</taxon>
        <taxon>Pseudomonadati</taxon>
        <taxon>Myxococcota</taxon>
        <taxon>Myxococcia</taxon>
        <taxon>Myxococcales</taxon>
        <taxon>Cystobacterineae</taxon>
        <taxon>Myxococcaceae</taxon>
        <taxon>Myxococcaceae incertae sedis</taxon>
        <taxon>Candidatus Fimimonas</taxon>
    </lineage>
</organism>
<keyword evidence="7" id="KW-0436">Ligase</keyword>
<evidence type="ECO:0000259" key="6">
    <source>
        <dbReference type="Pfam" id="PF04932"/>
    </source>
</evidence>
<feature type="transmembrane region" description="Helical" evidence="5">
    <location>
        <begin position="414"/>
        <end position="430"/>
    </location>
</feature>
<name>A0A9D1MX02_9BACT</name>
<evidence type="ECO:0000256" key="1">
    <source>
        <dbReference type="ARBA" id="ARBA00004141"/>
    </source>
</evidence>
<keyword evidence="3 5" id="KW-1133">Transmembrane helix</keyword>
<dbReference type="PANTHER" id="PTHR37422:SF23">
    <property type="entry name" value="TEICHURONIC ACID BIOSYNTHESIS PROTEIN TUAE"/>
    <property type="match status" value="1"/>
</dbReference>
<feature type="domain" description="O-antigen ligase-related" evidence="6">
    <location>
        <begin position="247"/>
        <end position="399"/>
    </location>
</feature>
<feature type="transmembrane region" description="Helical" evidence="5">
    <location>
        <begin position="48"/>
        <end position="75"/>
    </location>
</feature>
<evidence type="ECO:0000256" key="3">
    <source>
        <dbReference type="ARBA" id="ARBA00022989"/>
    </source>
</evidence>
<feature type="transmembrane region" description="Helical" evidence="5">
    <location>
        <begin position="286"/>
        <end position="305"/>
    </location>
</feature>
<keyword evidence="4 5" id="KW-0472">Membrane</keyword>
<proteinExistence type="predicted"/>
<evidence type="ECO:0000256" key="4">
    <source>
        <dbReference type="ARBA" id="ARBA00023136"/>
    </source>
</evidence>
<keyword evidence="2 5" id="KW-0812">Transmembrane</keyword>
<sequence length="489" mass="53666">MEKIKKLYNNANSFASGAVMGDVFSAVVCILTYIFWAFGLSQAGVITIAILMCLQLLFSDNVAGLFLPMLCIMLTVRDTNVVNYVGMWPLLVAFVPCAVFFLWRNAPKKFRLGKLFFPQVAVSAALLLGGADNISGQNYLRALPLVLVLGIGILALYFLLVNYVDTDADLPLHLSKVCVYVALVVCAQLVTVVAQHLAGGGELMGGSWNTGWGNRNTIATFLPFGFVSCLYLCTRNDKTCFVFFPLAFLQYGCLLLTFSRGGVLAGTVAFIVALVFAIVKGNTKRMLICLGVAAAIVIVVCILLHEQVRKVLASLWERFSQIEIKWEDGKLVISGTSSRAEEGGLYDQALDAFKNHPIFGIGIGHVLVDSNVSYTKMDWFHSTVFEILGSMGIVGVLCYGYYYFMRFRILLKGAKGRIFPWFFLAAWIAFEGQSLVDVGLLEPIFIIFVTLQTVIAERFTQKYEEKTMPFTLASPVSAGTEAVPSAQSA</sequence>
<dbReference type="AlphaFoldDB" id="A0A9D1MX02"/>
<evidence type="ECO:0000313" key="8">
    <source>
        <dbReference type="Proteomes" id="UP000886852"/>
    </source>
</evidence>
<dbReference type="InterPro" id="IPR007016">
    <property type="entry name" value="O-antigen_ligase-rel_domated"/>
</dbReference>
<dbReference type="Pfam" id="PF04932">
    <property type="entry name" value="Wzy_C"/>
    <property type="match status" value="1"/>
</dbReference>
<gene>
    <name evidence="7" type="ORF">IAC72_01885</name>
</gene>
<feature type="transmembrane region" description="Helical" evidence="5">
    <location>
        <begin position="143"/>
        <end position="165"/>
    </location>
</feature>
<feature type="transmembrane region" description="Helical" evidence="5">
    <location>
        <begin position="177"/>
        <end position="197"/>
    </location>
</feature>
<feature type="transmembrane region" description="Helical" evidence="5">
    <location>
        <begin position="379"/>
        <end position="402"/>
    </location>
</feature>
<dbReference type="PANTHER" id="PTHR37422">
    <property type="entry name" value="TEICHURONIC ACID BIOSYNTHESIS PROTEIN TUAE"/>
    <property type="match status" value="1"/>
</dbReference>
<protein>
    <submittedName>
        <fullName evidence="7">O-antigen ligase family protein</fullName>
    </submittedName>
</protein>
<feature type="transmembrane region" description="Helical" evidence="5">
    <location>
        <begin position="240"/>
        <end position="257"/>
    </location>
</feature>
<dbReference type="GO" id="GO:0016020">
    <property type="term" value="C:membrane"/>
    <property type="evidence" value="ECO:0007669"/>
    <property type="project" value="UniProtKB-SubCell"/>
</dbReference>